<keyword evidence="13 17" id="KW-0472">Membrane</keyword>
<dbReference type="PROSITE" id="PS50293">
    <property type="entry name" value="TPR_REGION"/>
    <property type="match status" value="1"/>
</dbReference>
<feature type="repeat" description="TPR" evidence="16">
    <location>
        <begin position="707"/>
        <end position="740"/>
    </location>
</feature>
<feature type="domain" description="DUF1736" evidence="18">
    <location>
        <begin position="224"/>
        <end position="296"/>
    </location>
</feature>
<feature type="repeat" description="TPR" evidence="16">
    <location>
        <begin position="850"/>
        <end position="883"/>
    </location>
</feature>
<evidence type="ECO:0000313" key="19">
    <source>
        <dbReference type="EMBL" id="UYV72594.1"/>
    </source>
</evidence>
<keyword evidence="9" id="KW-0677">Repeat</keyword>
<keyword evidence="12 17" id="KW-1133">Transmembrane helix</keyword>
<dbReference type="InterPro" id="IPR019734">
    <property type="entry name" value="TPR_rpt"/>
</dbReference>
<comment type="pathway">
    <text evidence="4">Protein modification; protein glycosylation.</text>
</comment>
<dbReference type="Pfam" id="PF00515">
    <property type="entry name" value="TPR_1"/>
    <property type="match status" value="1"/>
</dbReference>
<comment type="subcellular location">
    <subcellularLocation>
        <location evidence="3">Endoplasmic reticulum</location>
    </subcellularLocation>
    <subcellularLocation>
        <location evidence="2">Membrane</location>
        <topology evidence="2">Multi-pass membrane protein</topology>
    </subcellularLocation>
</comment>
<evidence type="ECO:0000256" key="17">
    <source>
        <dbReference type="SAM" id="Phobius"/>
    </source>
</evidence>
<evidence type="ECO:0000256" key="2">
    <source>
        <dbReference type="ARBA" id="ARBA00004141"/>
    </source>
</evidence>
<keyword evidence="8 17" id="KW-0812">Transmembrane</keyword>
<evidence type="ECO:0000256" key="12">
    <source>
        <dbReference type="ARBA" id="ARBA00022989"/>
    </source>
</evidence>
<evidence type="ECO:0000259" key="18">
    <source>
        <dbReference type="Pfam" id="PF08409"/>
    </source>
</evidence>
<dbReference type="EMBL" id="CP092871">
    <property type="protein sequence ID" value="UYV72594.1"/>
    <property type="molecule type" value="Genomic_DNA"/>
</dbReference>
<feature type="transmembrane region" description="Helical" evidence="17">
    <location>
        <begin position="286"/>
        <end position="302"/>
    </location>
</feature>
<dbReference type="Pfam" id="PF13176">
    <property type="entry name" value="TPR_7"/>
    <property type="match status" value="1"/>
</dbReference>
<evidence type="ECO:0000256" key="6">
    <source>
        <dbReference type="ARBA" id="ARBA00012839"/>
    </source>
</evidence>
<keyword evidence="20" id="KW-1185">Reference proteome</keyword>
<feature type="transmembrane region" description="Helical" evidence="17">
    <location>
        <begin position="203"/>
        <end position="221"/>
    </location>
</feature>
<feature type="repeat" description="TPR" evidence="16">
    <location>
        <begin position="457"/>
        <end position="490"/>
    </location>
</feature>
<evidence type="ECO:0000313" key="20">
    <source>
        <dbReference type="Proteomes" id="UP001235939"/>
    </source>
</evidence>
<keyword evidence="11" id="KW-0256">Endoplasmic reticulum</keyword>
<comment type="catalytic activity">
    <reaction evidence="14">
        <text>a di-trans,poly-cis-dolichyl beta-D-mannosyl phosphate + L-threonyl-[protein] = 3-O-(alpha-D-mannosyl)-L-threonyl-[protein] + a di-trans,poly-cis-dolichyl phosphate + H(+)</text>
        <dbReference type="Rhea" id="RHEA:53396"/>
        <dbReference type="Rhea" id="RHEA-COMP:11060"/>
        <dbReference type="Rhea" id="RHEA-COMP:13547"/>
        <dbReference type="Rhea" id="RHEA-COMP:19498"/>
        <dbReference type="Rhea" id="RHEA-COMP:19501"/>
        <dbReference type="ChEBI" id="CHEBI:15378"/>
        <dbReference type="ChEBI" id="CHEBI:30013"/>
        <dbReference type="ChEBI" id="CHEBI:57683"/>
        <dbReference type="ChEBI" id="CHEBI:58211"/>
        <dbReference type="ChEBI" id="CHEBI:137323"/>
        <dbReference type="EC" id="2.4.1.109"/>
    </reaction>
</comment>
<evidence type="ECO:0000256" key="3">
    <source>
        <dbReference type="ARBA" id="ARBA00004240"/>
    </source>
</evidence>
<protein>
    <recommendedName>
        <fullName evidence="6">dolichyl-phosphate-mannose--protein mannosyltransferase</fullName>
        <ecNumber evidence="6">2.4.1.109</ecNumber>
    </recommendedName>
</protein>
<gene>
    <name evidence="19" type="ORF">LAZ67_9003892</name>
</gene>
<feature type="repeat" description="TPR" evidence="16">
    <location>
        <begin position="816"/>
        <end position="849"/>
    </location>
</feature>
<feature type="repeat" description="TPR" evidence="16">
    <location>
        <begin position="782"/>
        <end position="815"/>
    </location>
</feature>
<sequence length="900" mass="98861">MFAPTLMAGGCSIPSSLRAILSNPDLLPSTPISALFRNDFWGTPLSHSGSHKSYRPLCVLTFRLNYALGGLDPRGYHAANVALHGLVSALFTRLASRWAQRPLLAGLLFAAHPVHAEAVAGVVGRAELQACLFFLLALLAFRSGRLGMPAAVLATGAAMLSKEHGVTALAVCGVLDVFVYHGVALRDLPRVAYQKQYSGLRRALLHLGGAAALLIGLRLYLMGGRAPEFSPADNPAAACPCRLTRALTFLFLPAFNLWLLLCPAKLSFDWSMDAVPLVDSARDPRNLASLALYTGLAALLWASRRSRPALIFALALLVLPFLPASNLFFYVGFVVAERVLYIPSMGFCLLVAVGADKLAERASPLAYRAVAGVLLALLATRTYRRTLDWLSEERLYRAGVAVNPPKAYGNLANILSSNILCVWTAYGNLANILSSKGEKEEAEQAYRLALSYRSNMADVHYNLGILLQEQGRLEEALESYRMAVQYRPRLAMAHLNMGLVLSLLGDKSGAAEVYRRCADLDSSGLRDPRLHESTKISALFNLGRLLADDGKFQEAVAVYQEAVGRMPSHYQPQSLYNMLGESIYLLYHLHHLPAVPLTPSSCCTTYTIYLLYHLHHLPAVPLTPSTCCTTYTIYLLYHLHHLAAVPLTPSTCCTTYTIYLSYHLHHLPAVPLTPSTCRTTYTIYLLYHLHHLPAVPLTPSTCCTTYTIYLSAPGEAYFKLDRLEDAAQWYQAALQAKPDHVPAHLTYAKLLARTNAAAVFQGRQAEAEGWFLKAQTLAPNDSTVYQHYGQFLAESGRLTEAAQVYLKGAQLAPTDYEIIFNAANTLRQAGRNSEAELYYQKAVHLRPNEVLSHMNLGAMLHVNGKLAAAEQSYLAALRLRPDDPITLNNLHKLRTLLGPR</sequence>
<evidence type="ECO:0000256" key="1">
    <source>
        <dbReference type="ARBA" id="ARBA00003582"/>
    </source>
</evidence>
<dbReference type="Gene3D" id="1.25.40.10">
    <property type="entry name" value="Tetratricopeptide repeat domain"/>
    <property type="match status" value="2"/>
</dbReference>
<keyword evidence="7" id="KW-0808">Transferase</keyword>
<reference evidence="19 20" key="1">
    <citation type="submission" date="2022-01" db="EMBL/GenBank/DDBJ databases">
        <title>A chromosomal length assembly of Cordylochernes scorpioides.</title>
        <authorList>
            <person name="Zeh D."/>
            <person name="Zeh J."/>
        </authorList>
    </citation>
    <scope>NUCLEOTIDE SEQUENCE [LARGE SCALE GENOMIC DNA]</scope>
    <source>
        <strain evidence="19">IN4F17</strain>
        <tissue evidence="19">Whole Body</tissue>
    </source>
</reference>
<dbReference type="SMART" id="SM00028">
    <property type="entry name" value="TPR"/>
    <property type="match status" value="9"/>
</dbReference>
<evidence type="ECO:0000256" key="14">
    <source>
        <dbReference type="ARBA" id="ARBA00045085"/>
    </source>
</evidence>
<comment type="catalytic activity">
    <reaction evidence="15">
        <text>a di-trans,poly-cis-dolichyl beta-D-mannosyl phosphate + L-seryl-[protein] = 3-O-(alpha-D-mannosyl)-L-seryl-[protein] + a di-trans,poly-cis-dolichyl phosphate + H(+)</text>
        <dbReference type="Rhea" id="RHEA:17377"/>
        <dbReference type="Rhea" id="RHEA-COMP:9863"/>
        <dbReference type="Rhea" id="RHEA-COMP:13546"/>
        <dbReference type="Rhea" id="RHEA-COMP:19498"/>
        <dbReference type="Rhea" id="RHEA-COMP:19501"/>
        <dbReference type="ChEBI" id="CHEBI:15378"/>
        <dbReference type="ChEBI" id="CHEBI:29999"/>
        <dbReference type="ChEBI" id="CHEBI:57683"/>
        <dbReference type="ChEBI" id="CHEBI:58211"/>
        <dbReference type="ChEBI" id="CHEBI:137321"/>
        <dbReference type="EC" id="2.4.1.109"/>
    </reaction>
</comment>
<evidence type="ECO:0000256" key="8">
    <source>
        <dbReference type="ARBA" id="ARBA00022692"/>
    </source>
</evidence>
<evidence type="ECO:0000256" key="7">
    <source>
        <dbReference type="ARBA" id="ARBA00022679"/>
    </source>
</evidence>
<dbReference type="Proteomes" id="UP001235939">
    <property type="component" value="Chromosome 09"/>
</dbReference>
<feature type="transmembrane region" description="Helical" evidence="17">
    <location>
        <begin position="246"/>
        <end position="266"/>
    </location>
</feature>
<dbReference type="PANTHER" id="PTHR44216:SF3">
    <property type="entry name" value="PROTEIN O-MANNOSYL-TRANSFERASE TMTC2"/>
    <property type="match status" value="1"/>
</dbReference>
<keyword evidence="10 16" id="KW-0802">TPR repeat</keyword>
<name>A0ABY6KVD6_9ARAC</name>
<dbReference type="EC" id="2.4.1.109" evidence="6"/>
<comment type="similarity">
    <text evidence="5">Belongs to the TMTC family.</text>
</comment>
<dbReference type="Pfam" id="PF13181">
    <property type="entry name" value="TPR_8"/>
    <property type="match status" value="2"/>
</dbReference>
<dbReference type="PANTHER" id="PTHR44216">
    <property type="entry name" value="PROTEIN O-MANNOSYL-TRANSFERASE TMTC2"/>
    <property type="match status" value="1"/>
</dbReference>
<dbReference type="InterPro" id="IPR011990">
    <property type="entry name" value="TPR-like_helical_dom_sf"/>
</dbReference>
<organism evidence="19 20">
    <name type="scientific">Cordylochernes scorpioides</name>
    <dbReference type="NCBI Taxonomy" id="51811"/>
    <lineage>
        <taxon>Eukaryota</taxon>
        <taxon>Metazoa</taxon>
        <taxon>Ecdysozoa</taxon>
        <taxon>Arthropoda</taxon>
        <taxon>Chelicerata</taxon>
        <taxon>Arachnida</taxon>
        <taxon>Pseudoscorpiones</taxon>
        <taxon>Cheliferoidea</taxon>
        <taxon>Chernetidae</taxon>
        <taxon>Cordylochernes</taxon>
    </lineage>
</organism>
<comment type="function">
    <text evidence="1">Transfers mannosyl residues to the hydroxyl group of serine or threonine residues.</text>
</comment>
<dbReference type="InterPro" id="IPR013618">
    <property type="entry name" value="TMTC_DUF1736"/>
</dbReference>
<feature type="repeat" description="TPR" evidence="16">
    <location>
        <begin position="536"/>
        <end position="569"/>
    </location>
</feature>
<evidence type="ECO:0000256" key="11">
    <source>
        <dbReference type="ARBA" id="ARBA00022824"/>
    </source>
</evidence>
<dbReference type="Pfam" id="PF08409">
    <property type="entry name" value="TMTC_DUF1736"/>
    <property type="match status" value="1"/>
</dbReference>
<dbReference type="InterPro" id="IPR052384">
    <property type="entry name" value="TMTC_O-mannosyltransferase"/>
</dbReference>
<dbReference type="PROSITE" id="PS50005">
    <property type="entry name" value="TPR"/>
    <property type="match status" value="6"/>
</dbReference>
<proteinExistence type="inferred from homology"/>
<evidence type="ECO:0000256" key="15">
    <source>
        <dbReference type="ARBA" id="ARBA00045102"/>
    </source>
</evidence>
<feature type="transmembrane region" description="Helical" evidence="17">
    <location>
        <begin position="309"/>
        <end position="333"/>
    </location>
</feature>
<evidence type="ECO:0000256" key="9">
    <source>
        <dbReference type="ARBA" id="ARBA00022737"/>
    </source>
</evidence>
<dbReference type="Pfam" id="PF13432">
    <property type="entry name" value="TPR_16"/>
    <property type="match status" value="1"/>
</dbReference>
<dbReference type="SUPFAM" id="SSF48452">
    <property type="entry name" value="TPR-like"/>
    <property type="match status" value="2"/>
</dbReference>
<accession>A0ABY6KVD6</accession>
<evidence type="ECO:0000256" key="10">
    <source>
        <dbReference type="ARBA" id="ARBA00022803"/>
    </source>
</evidence>
<evidence type="ECO:0000256" key="16">
    <source>
        <dbReference type="PROSITE-ProRule" id="PRU00339"/>
    </source>
</evidence>
<evidence type="ECO:0000256" key="5">
    <source>
        <dbReference type="ARBA" id="ARBA00007882"/>
    </source>
</evidence>
<evidence type="ECO:0000256" key="13">
    <source>
        <dbReference type="ARBA" id="ARBA00023136"/>
    </source>
</evidence>
<evidence type="ECO:0000256" key="4">
    <source>
        <dbReference type="ARBA" id="ARBA00004922"/>
    </source>
</evidence>